<name>A0A9P6NRJ3_9BASI</name>
<accession>A0A9P6NRJ3</accession>
<dbReference type="AlphaFoldDB" id="A0A9P6NRJ3"/>
<sequence>VVFEIFALLPWKFQGRHYNITFHLLTGTVKSSDKKGGPKERQKWTNIHLCNSMGNSDAEAKHTIT</sequence>
<gene>
    <name evidence="1" type="ORF">CROQUDRAFT_32272</name>
</gene>
<protein>
    <submittedName>
        <fullName evidence="1">Uncharacterized protein</fullName>
    </submittedName>
</protein>
<feature type="non-terminal residue" evidence="1">
    <location>
        <position position="1"/>
    </location>
</feature>
<keyword evidence="2" id="KW-1185">Reference proteome</keyword>
<evidence type="ECO:0000313" key="1">
    <source>
        <dbReference type="EMBL" id="KAG0148939.1"/>
    </source>
</evidence>
<proteinExistence type="predicted"/>
<dbReference type="Proteomes" id="UP000886653">
    <property type="component" value="Unassembled WGS sequence"/>
</dbReference>
<comment type="caution">
    <text evidence="1">The sequence shown here is derived from an EMBL/GenBank/DDBJ whole genome shotgun (WGS) entry which is preliminary data.</text>
</comment>
<dbReference type="EMBL" id="MU167232">
    <property type="protein sequence ID" value="KAG0148939.1"/>
    <property type="molecule type" value="Genomic_DNA"/>
</dbReference>
<reference evidence="1" key="1">
    <citation type="submission" date="2013-11" db="EMBL/GenBank/DDBJ databases">
        <title>Genome sequence of the fusiform rust pathogen reveals effectors for host alternation and coevolution with pine.</title>
        <authorList>
            <consortium name="DOE Joint Genome Institute"/>
            <person name="Smith K."/>
            <person name="Pendleton A."/>
            <person name="Kubisiak T."/>
            <person name="Anderson C."/>
            <person name="Salamov A."/>
            <person name="Aerts A."/>
            <person name="Riley R."/>
            <person name="Clum A."/>
            <person name="Lindquist E."/>
            <person name="Ence D."/>
            <person name="Campbell M."/>
            <person name="Kronenberg Z."/>
            <person name="Feau N."/>
            <person name="Dhillon B."/>
            <person name="Hamelin R."/>
            <person name="Burleigh J."/>
            <person name="Smith J."/>
            <person name="Yandell M."/>
            <person name="Nelson C."/>
            <person name="Grigoriev I."/>
            <person name="Davis J."/>
        </authorList>
    </citation>
    <scope>NUCLEOTIDE SEQUENCE</scope>
    <source>
        <strain evidence="1">G11</strain>
    </source>
</reference>
<feature type="non-terminal residue" evidence="1">
    <location>
        <position position="65"/>
    </location>
</feature>
<evidence type="ECO:0000313" key="2">
    <source>
        <dbReference type="Proteomes" id="UP000886653"/>
    </source>
</evidence>
<organism evidence="1 2">
    <name type="scientific">Cronartium quercuum f. sp. fusiforme G11</name>
    <dbReference type="NCBI Taxonomy" id="708437"/>
    <lineage>
        <taxon>Eukaryota</taxon>
        <taxon>Fungi</taxon>
        <taxon>Dikarya</taxon>
        <taxon>Basidiomycota</taxon>
        <taxon>Pucciniomycotina</taxon>
        <taxon>Pucciniomycetes</taxon>
        <taxon>Pucciniales</taxon>
        <taxon>Coleosporiaceae</taxon>
        <taxon>Cronartium</taxon>
    </lineage>
</organism>